<name>A0ABZ1I5N4_9PSEU</name>
<dbReference type="EMBL" id="CP142149">
    <property type="protein sequence ID" value="WSE29066.1"/>
    <property type="molecule type" value="Genomic_DNA"/>
</dbReference>
<dbReference type="Proteomes" id="UP001330812">
    <property type="component" value="Chromosome"/>
</dbReference>
<gene>
    <name evidence="1" type="ORF">VSH64_40655</name>
</gene>
<proteinExistence type="predicted"/>
<evidence type="ECO:0000313" key="1">
    <source>
        <dbReference type="EMBL" id="WSE29066.1"/>
    </source>
</evidence>
<reference evidence="1 2" key="1">
    <citation type="journal article" date="2015" name="Int. J. Syst. Evol. Microbiol.">
        <title>Amycolatopsis rhabdoformis sp. nov., an actinomycete isolated from a tropical forest soil.</title>
        <authorList>
            <person name="Souza W.R."/>
            <person name="Silva R.E."/>
            <person name="Goodfellow M."/>
            <person name="Busarakam K."/>
            <person name="Figueiro F.S."/>
            <person name="Ferreira D."/>
            <person name="Rodrigues-Filho E."/>
            <person name="Moraes L.A.B."/>
            <person name="Zucchi T.D."/>
        </authorList>
    </citation>
    <scope>NUCLEOTIDE SEQUENCE [LARGE SCALE GENOMIC DNA]</scope>
    <source>
        <strain evidence="1 2">NCIMB 14900</strain>
    </source>
</reference>
<organism evidence="1 2">
    <name type="scientific">Amycolatopsis rhabdoformis</name>
    <dbReference type="NCBI Taxonomy" id="1448059"/>
    <lineage>
        <taxon>Bacteria</taxon>
        <taxon>Bacillati</taxon>
        <taxon>Actinomycetota</taxon>
        <taxon>Actinomycetes</taxon>
        <taxon>Pseudonocardiales</taxon>
        <taxon>Pseudonocardiaceae</taxon>
        <taxon>Amycolatopsis</taxon>
    </lineage>
</organism>
<protein>
    <submittedName>
        <fullName evidence="1">Uncharacterized protein</fullName>
    </submittedName>
</protein>
<accession>A0ABZ1I5N4</accession>
<sequence length="218" mass="24089">MSFDLAVWFAPAAVSAAEAKDRYTRLTNEDEGAVEHPQVAAFYRELTARHPELVDDPEKSPWTAGLGLSADAVVMTIAWSRAEAVARLVFDLARRHGLVAFDPQKGDVHNPAALALSSCDGARVENPDPAALRAALQRLSARNWHAVLERGDAYVQVGQGEYAGAPEGHYALEHRDGSPDRHYRTDVPSLDDVATAFIGFATHDPDWRTRFEWRKLDF</sequence>
<keyword evidence="2" id="KW-1185">Reference proteome</keyword>
<evidence type="ECO:0000313" key="2">
    <source>
        <dbReference type="Proteomes" id="UP001330812"/>
    </source>
</evidence>
<dbReference type="RefSeq" id="WP_326568055.1">
    <property type="nucleotide sequence ID" value="NZ_CP142149.1"/>
</dbReference>